<dbReference type="InterPro" id="IPR019776">
    <property type="entry name" value="Flagellar_basal_body_rod_CS"/>
</dbReference>
<gene>
    <name evidence="8" type="primary">flgB</name>
    <name evidence="8" type="ORF">EZ216_19700</name>
</gene>
<name>A0A4Z0BCU0_9BURK</name>
<dbReference type="InterPro" id="IPR001444">
    <property type="entry name" value="Flag_bb_rod_N"/>
</dbReference>
<comment type="subunit">
    <text evidence="6">The basal body constitutes a major portion of the flagellar organelle and consists of a number of rings mounted on a central rod.</text>
</comment>
<dbReference type="InterPro" id="IPR006300">
    <property type="entry name" value="FlgB"/>
</dbReference>
<evidence type="ECO:0000256" key="1">
    <source>
        <dbReference type="ARBA" id="ARBA00004117"/>
    </source>
</evidence>
<dbReference type="AlphaFoldDB" id="A0A4Z0BCU0"/>
<evidence type="ECO:0000313" key="9">
    <source>
        <dbReference type="Proteomes" id="UP000297839"/>
    </source>
</evidence>
<evidence type="ECO:0000256" key="3">
    <source>
        <dbReference type="ARBA" id="ARBA00014376"/>
    </source>
</evidence>
<dbReference type="Pfam" id="PF00460">
    <property type="entry name" value="Flg_bb_rod"/>
    <property type="match status" value="1"/>
</dbReference>
<evidence type="ECO:0000259" key="7">
    <source>
        <dbReference type="Pfam" id="PF00460"/>
    </source>
</evidence>
<keyword evidence="8" id="KW-0966">Cell projection</keyword>
<keyword evidence="8" id="KW-0282">Flagellum</keyword>
<evidence type="ECO:0000256" key="6">
    <source>
        <dbReference type="PIRNR" id="PIRNR002889"/>
    </source>
</evidence>
<organism evidence="8 9">
    <name type="scientific">Ramlibacter humi</name>
    <dbReference type="NCBI Taxonomy" id="2530451"/>
    <lineage>
        <taxon>Bacteria</taxon>
        <taxon>Pseudomonadati</taxon>
        <taxon>Pseudomonadota</taxon>
        <taxon>Betaproteobacteria</taxon>
        <taxon>Burkholderiales</taxon>
        <taxon>Comamonadaceae</taxon>
        <taxon>Ramlibacter</taxon>
    </lineage>
</organism>
<dbReference type="OrthoDB" id="9133466at2"/>
<evidence type="ECO:0000256" key="4">
    <source>
        <dbReference type="ARBA" id="ARBA00023143"/>
    </source>
</evidence>
<dbReference type="PROSITE" id="PS00588">
    <property type="entry name" value="FLAGELLA_BB_ROD"/>
    <property type="match status" value="1"/>
</dbReference>
<sequence>MTQQLEAITTAALSLGLEAASRRHETIAANIANAATEGYVPVRLSFEDRLAEARQTLRDKGSVDAFALAGVRMQVEPATDAQGRPVKVQVDQEMAEMARNAVQYQALTQGLSRHLSILAAAAADGKK</sequence>
<evidence type="ECO:0000313" key="8">
    <source>
        <dbReference type="EMBL" id="TFY97086.1"/>
    </source>
</evidence>
<dbReference type="RefSeq" id="WP_135251501.1">
    <property type="nucleotide sequence ID" value="NZ_SMLK01000009.1"/>
</dbReference>
<comment type="caution">
    <text evidence="8">The sequence shown here is derived from an EMBL/GenBank/DDBJ whole genome shotgun (WGS) entry which is preliminary data.</text>
</comment>
<dbReference type="NCBIfam" id="TIGR01396">
    <property type="entry name" value="FlgB"/>
    <property type="match status" value="1"/>
</dbReference>
<protein>
    <recommendedName>
        <fullName evidence="3 6">Flagellar basal body rod protein FlgB</fullName>
    </recommendedName>
</protein>
<comment type="function">
    <text evidence="5 6">Structural component of flagellum, the bacterial motility apparatus. Part of the rod structure of flagellar basal body.</text>
</comment>
<keyword evidence="9" id="KW-1185">Reference proteome</keyword>
<evidence type="ECO:0000256" key="5">
    <source>
        <dbReference type="ARBA" id="ARBA00024934"/>
    </source>
</evidence>
<accession>A0A4Z0BCU0</accession>
<keyword evidence="8" id="KW-0969">Cilium</keyword>
<keyword evidence="4 6" id="KW-0975">Bacterial flagellum</keyword>
<reference evidence="8 9" key="1">
    <citation type="submission" date="2019-03" db="EMBL/GenBank/DDBJ databases">
        <title>Ramlibacter sp. 18x22-1, whole genome shotgun sequence.</title>
        <authorList>
            <person name="Zhang X."/>
            <person name="Feng G."/>
            <person name="Zhu H."/>
        </authorList>
    </citation>
    <scope>NUCLEOTIDE SEQUENCE [LARGE SCALE GENOMIC DNA]</scope>
    <source>
        <strain evidence="8 9">18x22-1</strain>
    </source>
</reference>
<dbReference type="GO" id="GO:0030694">
    <property type="term" value="C:bacterial-type flagellum basal body, rod"/>
    <property type="evidence" value="ECO:0007669"/>
    <property type="project" value="InterPro"/>
</dbReference>
<dbReference type="EMBL" id="SMLK01000009">
    <property type="protein sequence ID" value="TFY97086.1"/>
    <property type="molecule type" value="Genomic_DNA"/>
</dbReference>
<dbReference type="GO" id="GO:0071973">
    <property type="term" value="P:bacterial-type flagellum-dependent cell motility"/>
    <property type="evidence" value="ECO:0007669"/>
    <property type="project" value="InterPro"/>
</dbReference>
<evidence type="ECO:0000256" key="2">
    <source>
        <dbReference type="ARBA" id="ARBA00009677"/>
    </source>
</evidence>
<feature type="domain" description="Flagellar basal body rod protein N-terminal" evidence="7">
    <location>
        <begin position="16"/>
        <end position="39"/>
    </location>
</feature>
<comment type="subcellular location">
    <subcellularLocation>
        <location evidence="1 6">Bacterial flagellum basal body</location>
    </subcellularLocation>
</comment>
<dbReference type="PIRSF" id="PIRSF002889">
    <property type="entry name" value="Rod_FlgB"/>
    <property type="match status" value="1"/>
</dbReference>
<comment type="similarity">
    <text evidence="2 6">Belongs to the flagella basal body rod proteins family.</text>
</comment>
<dbReference type="Proteomes" id="UP000297839">
    <property type="component" value="Unassembled WGS sequence"/>
</dbReference>
<proteinExistence type="inferred from homology"/>